<name>A0A8H7RMV2_9FUNG</name>
<evidence type="ECO:0000256" key="7">
    <source>
        <dbReference type="ARBA" id="ARBA00022917"/>
    </source>
</evidence>
<feature type="region of interest" description="Disordered" evidence="8">
    <location>
        <begin position="679"/>
        <end position="706"/>
    </location>
</feature>
<proteinExistence type="inferred from homology"/>
<dbReference type="InterPro" id="IPR003890">
    <property type="entry name" value="MIF4G-like_typ-3"/>
</dbReference>
<keyword evidence="5" id="KW-0597">Phosphoprotein</keyword>
<dbReference type="GO" id="GO:0016281">
    <property type="term" value="C:eukaryotic translation initiation factor 4F complex"/>
    <property type="evidence" value="ECO:0007669"/>
    <property type="project" value="TreeGrafter"/>
</dbReference>
<dbReference type="Gene3D" id="1.25.40.180">
    <property type="match status" value="2"/>
</dbReference>
<dbReference type="GO" id="GO:0003743">
    <property type="term" value="F:translation initiation factor activity"/>
    <property type="evidence" value="ECO:0007669"/>
    <property type="project" value="UniProtKB-KW"/>
</dbReference>
<dbReference type="InterPro" id="IPR036211">
    <property type="entry name" value="eIF4G_eIF4E-bd_sf"/>
</dbReference>
<evidence type="ECO:0000256" key="6">
    <source>
        <dbReference type="ARBA" id="ARBA00022884"/>
    </source>
</evidence>
<feature type="domain" description="MI" evidence="9">
    <location>
        <begin position="1206"/>
        <end position="1327"/>
    </location>
</feature>
<dbReference type="FunFam" id="1.25.40.180:FF:000020">
    <property type="entry name" value="Eukaryotic translation initiation factor subunit"/>
    <property type="match status" value="1"/>
</dbReference>
<organism evidence="10 11">
    <name type="scientific">Mucor plumbeus</name>
    <dbReference type="NCBI Taxonomy" id="97098"/>
    <lineage>
        <taxon>Eukaryota</taxon>
        <taxon>Fungi</taxon>
        <taxon>Fungi incertae sedis</taxon>
        <taxon>Mucoromycota</taxon>
        <taxon>Mucoromycotina</taxon>
        <taxon>Mucoromycetes</taxon>
        <taxon>Mucorales</taxon>
        <taxon>Mucorineae</taxon>
        <taxon>Mucoraceae</taxon>
        <taxon>Mucor</taxon>
    </lineage>
</organism>
<gene>
    <name evidence="10" type="ORF">INT46_007204</name>
</gene>
<feature type="region of interest" description="Disordered" evidence="8">
    <location>
        <begin position="131"/>
        <end position="257"/>
    </location>
</feature>
<feature type="region of interest" description="Disordered" evidence="8">
    <location>
        <begin position="348"/>
        <end position="368"/>
    </location>
</feature>
<dbReference type="GO" id="GO:0003729">
    <property type="term" value="F:mRNA binding"/>
    <property type="evidence" value="ECO:0007669"/>
    <property type="project" value="TreeGrafter"/>
</dbReference>
<dbReference type="Pfam" id="PF02847">
    <property type="entry name" value="MA3"/>
    <property type="match status" value="1"/>
</dbReference>
<evidence type="ECO:0000256" key="5">
    <source>
        <dbReference type="ARBA" id="ARBA00022553"/>
    </source>
</evidence>
<evidence type="ECO:0000256" key="2">
    <source>
        <dbReference type="ARBA" id="ARBA00005775"/>
    </source>
</evidence>
<sequence>MNRPLHNTEQRANKVPNYAQAAAKSQQQQQQQQQTRGHQPQQSAQNELEQPSYMKNSGSTYNKATGSNNNSQQPYHGHKNSKPPVQLPMAPPTDSAPIQFGSINQPSNTTLPTTVASTQQIPVVRTPSDVQFGSLPAVNDINHRPPPNNQIRQSPQQQQKEIPRSPRTTNDGRLFTQPYAPRRDFNQGDQYSNNRYNNNNNNNYNNNSYRNNGYVRPPPPQHSPNQPYHHHQVQYSPQQLPHQQNLPPSPMSHRASPNMNTYNAKKNNTNISPHIPHSSPQQNIQMTAASWSPAGQYFYPQYPVNVPSYNVSTAATRPPIIPPSTTRKPIAIIDPNTGAALNTNPMSLTVSPSHHHQQPSQSKEEKHLDFVKPPHVSKAVSIVDPAIRDRELREKREREEAEEALRKAEEEKKEAERKAIEEKERLEKERLEKERIEAERIEAERKENELKELERKKEADRLEAKRLEEEQRKEAERKEAERVRLAEEASAAATAALEKKKREDELRRKAEEEKESKRVISELEAEKKRQEEVSAQKVGRVPSKFEIPAYHLTQSPVSSPTELKKQQQEPIKVIDDFSAVHYPAGIKPPGAQDNKKHVYSIDFLLQFQQLCLETNEDLSAIEFKEMDSNSRSGSMRQPSDRGGRGPRTPGASNNMPGDNMFRMNSRDGRMEMGKFNMGRPLTARNNSSHMERQGSHGGRGGSNMMRGGRGGGGSGMKIIRNPALLNQQGAPTIPMDQVTPLEKSENRWVPTVNTQLAQPPAEGELMSQEYIIRKVNALLNKLTLEKFDSISTQIFEYARQSAKENDGRSLRTVMKLTFEKACDEPAFASMWARLCRTMYDSMTDDIKDTSILDEHKNPSSGILLFRKYLFNRCQVEFEKGWKVNMPEVDEVDGMMTEEYYIAAKAKRQGLGLIQFIGELFKLEMLSERIMYGCMIKLCNDPTNAGDEEAESLCKLLTTIGKALDAKAKTAKWVDIVIGRMKNEMIHSPKLTSRIKFMIQDLLDLRKDKWVPRTGGTQVGPTTIAKIHEMAEKAKEEKEAAAMKRNNSSRGQYIPNNNQYNNNNNNMARTGSYRGNTKENNHYFNNNNHNANNNNGDGWNTVATGSNNKGPADLSNFGKTDRSRSRTNILGPSNSPFPSLSRGKSATNIDTKNNEGRSSPATNMFALLNGGNDKPDERKKLNLTPRSAATEPTSPPTEKASKLSDEAIKRKCKNILEEYLSIRDKKELSECIKELDDPDYLVVFIGEMLTVVEKKAQDVDEMCKTIEFLNSENLLEKELYIKAFKQFMEGYDDLTIDVPQAPKYVAQLLLASSVSPEQVDGDNYDSLQKAYKALVGSN</sequence>
<dbReference type="EMBL" id="JAEPRC010000037">
    <property type="protein sequence ID" value="KAG2213345.1"/>
    <property type="molecule type" value="Genomic_DNA"/>
</dbReference>
<dbReference type="InterPro" id="IPR022745">
    <property type="entry name" value="eIF4G1_eIF4E-bd"/>
</dbReference>
<dbReference type="PANTHER" id="PTHR23253:SF9">
    <property type="entry name" value="EUKARYOTIC TRANSLATION INITIATION FACTOR 4 GAMMA 2"/>
    <property type="match status" value="1"/>
</dbReference>
<dbReference type="PANTHER" id="PTHR23253">
    <property type="entry name" value="EUKARYOTIC TRANSLATION INITIATION FACTOR 4 GAMMA"/>
    <property type="match status" value="1"/>
</dbReference>
<dbReference type="InterPro" id="IPR003891">
    <property type="entry name" value="Initiation_fac_eIF4g_MI"/>
</dbReference>
<dbReference type="SUPFAM" id="SSF48371">
    <property type="entry name" value="ARM repeat"/>
    <property type="match status" value="2"/>
</dbReference>
<dbReference type="SMART" id="SM00543">
    <property type="entry name" value="MIF4G"/>
    <property type="match status" value="1"/>
</dbReference>
<evidence type="ECO:0000256" key="1">
    <source>
        <dbReference type="ARBA" id="ARBA00004496"/>
    </source>
</evidence>
<feature type="compositionally biased region" description="Low complexity" evidence="8">
    <location>
        <begin position="191"/>
        <end position="212"/>
    </location>
</feature>
<feature type="compositionally biased region" description="Polar residues" evidence="8">
    <location>
        <begin position="43"/>
        <end position="74"/>
    </location>
</feature>
<accession>A0A8H7RMV2</accession>
<feature type="compositionally biased region" description="Low complexity" evidence="8">
    <location>
        <begin position="149"/>
        <end position="159"/>
    </location>
</feature>
<comment type="caution">
    <text evidence="10">The sequence shown here is derived from an EMBL/GenBank/DDBJ whole genome shotgun (WGS) entry which is preliminary data.</text>
</comment>
<dbReference type="GO" id="GO:0010494">
    <property type="term" value="C:cytoplasmic stress granule"/>
    <property type="evidence" value="ECO:0007669"/>
    <property type="project" value="UniProtKB-ARBA"/>
</dbReference>
<evidence type="ECO:0000313" key="10">
    <source>
        <dbReference type="EMBL" id="KAG2213345.1"/>
    </source>
</evidence>
<keyword evidence="7" id="KW-0648">Protein biosynthesis</keyword>
<keyword evidence="6" id="KW-0694">RNA-binding</keyword>
<dbReference type="Proteomes" id="UP000650833">
    <property type="component" value="Unassembled WGS sequence"/>
</dbReference>
<dbReference type="OrthoDB" id="514777at2759"/>
<dbReference type="Pfam" id="PF12152">
    <property type="entry name" value="eIF_4G1"/>
    <property type="match status" value="1"/>
</dbReference>
<dbReference type="InterPro" id="IPR016024">
    <property type="entry name" value="ARM-type_fold"/>
</dbReference>
<keyword evidence="4" id="KW-0396">Initiation factor</keyword>
<feature type="compositionally biased region" description="Gly residues" evidence="8">
    <location>
        <begin position="695"/>
        <end position="706"/>
    </location>
</feature>
<feature type="region of interest" description="Disordered" evidence="8">
    <location>
        <begin position="1"/>
        <end position="118"/>
    </location>
</feature>
<dbReference type="PROSITE" id="PS51366">
    <property type="entry name" value="MI"/>
    <property type="match status" value="1"/>
</dbReference>
<evidence type="ECO:0000256" key="4">
    <source>
        <dbReference type="ARBA" id="ARBA00022540"/>
    </source>
</evidence>
<feature type="compositionally biased region" description="Low complexity" evidence="8">
    <location>
        <begin position="19"/>
        <end position="42"/>
    </location>
</feature>
<evidence type="ECO:0000256" key="8">
    <source>
        <dbReference type="SAM" id="MobiDB-lite"/>
    </source>
</evidence>
<comment type="subcellular location">
    <subcellularLocation>
        <location evidence="1">Cytoplasm</location>
    </subcellularLocation>
</comment>
<dbReference type="Gene3D" id="1.20.970.30">
    <property type="entry name" value="eIF4G, eIF4E-binding domain"/>
    <property type="match status" value="1"/>
</dbReference>
<feature type="compositionally biased region" description="Basic and acidic residues" evidence="8">
    <location>
        <begin position="423"/>
        <end position="487"/>
    </location>
</feature>
<evidence type="ECO:0000313" key="11">
    <source>
        <dbReference type="Proteomes" id="UP000650833"/>
    </source>
</evidence>
<keyword evidence="3" id="KW-0963">Cytoplasm</keyword>
<reference evidence="10" key="1">
    <citation type="submission" date="2020-12" db="EMBL/GenBank/DDBJ databases">
        <title>Metabolic potential, ecology and presence of endohyphal bacteria is reflected in genomic diversity of Mucoromycotina.</title>
        <authorList>
            <person name="Muszewska A."/>
            <person name="Okrasinska A."/>
            <person name="Steczkiewicz K."/>
            <person name="Drgas O."/>
            <person name="Orlowska M."/>
            <person name="Perlinska-Lenart U."/>
            <person name="Aleksandrzak-Piekarczyk T."/>
            <person name="Szatraj K."/>
            <person name="Zielenkiewicz U."/>
            <person name="Pilsyk S."/>
            <person name="Malc E."/>
            <person name="Mieczkowski P."/>
            <person name="Kruszewska J.S."/>
            <person name="Biernat P."/>
            <person name="Pawlowska J."/>
        </authorList>
    </citation>
    <scope>NUCLEOTIDE SEQUENCE</scope>
    <source>
        <strain evidence="10">CBS 226.32</strain>
    </source>
</reference>
<dbReference type="SMART" id="SM00544">
    <property type="entry name" value="MA3"/>
    <property type="match status" value="1"/>
</dbReference>
<feature type="compositionally biased region" description="Polar residues" evidence="8">
    <location>
        <begin position="101"/>
        <end position="118"/>
    </location>
</feature>
<feature type="compositionally biased region" description="Basic and acidic residues" evidence="8">
    <location>
        <begin position="1"/>
        <end position="12"/>
    </location>
</feature>
<feature type="compositionally biased region" description="Low complexity" evidence="8">
    <location>
        <begin position="236"/>
        <end position="246"/>
    </location>
</feature>
<feature type="compositionally biased region" description="Basic and acidic residues" evidence="8">
    <location>
        <begin position="497"/>
        <end position="534"/>
    </location>
</feature>
<feature type="region of interest" description="Disordered" evidence="8">
    <location>
        <begin position="624"/>
        <end position="664"/>
    </location>
</feature>
<feature type="region of interest" description="Disordered" evidence="8">
    <location>
        <begin position="1104"/>
        <end position="1203"/>
    </location>
</feature>
<comment type="similarity">
    <text evidence="2">Belongs to the eukaryotic initiation factor 4G family.</text>
</comment>
<evidence type="ECO:0000259" key="9">
    <source>
        <dbReference type="PROSITE" id="PS51366"/>
    </source>
</evidence>
<evidence type="ECO:0000256" key="3">
    <source>
        <dbReference type="ARBA" id="ARBA00022490"/>
    </source>
</evidence>
<protein>
    <recommendedName>
        <fullName evidence="9">MI domain-containing protein</fullName>
    </recommendedName>
</protein>
<dbReference type="SUPFAM" id="SSF101489">
    <property type="entry name" value="Eukaryotic initiation factor 4f subunit eIF4g, eIF4e-binding domain"/>
    <property type="match status" value="1"/>
</dbReference>
<feature type="region of interest" description="Disordered" evidence="8">
    <location>
        <begin position="423"/>
        <end position="537"/>
    </location>
</feature>
<feature type="compositionally biased region" description="Polar residues" evidence="8">
    <location>
        <begin position="1125"/>
        <end position="1161"/>
    </location>
</feature>
<keyword evidence="11" id="KW-1185">Reference proteome</keyword>
<dbReference type="Pfam" id="PF02854">
    <property type="entry name" value="MIF4G"/>
    <property type="match status" value="1"/>
</dbReference>